<evidence type="ECO:0000313" key="2">
    <source>
        <dbReference type="Proteomes" id="UP000824232"/>
    </source>
</evidence>
<reference evidence="1" key="1">
    <citation type="submission" date="2020-10" db="EMBL/GenBank/DDBJ databases">
        <authorList>
            <person name="Gilroy R."/>
        </authorList>
    </citation>
    <scope>NUCLEOTIDE SEQUENCE</scope>
    <source>
        <strain evidence="1">CHK184-20233</strain>
    </source>
</reference>
<proteinExistence type="predicted"/>
<dbReference type="EMBL" id="DVHC01000065">
    <property type="protein sequence ID" value="HIR59783.1"/>
    <property type="molecule type" value="Genomic_DNA"/>
</dbReference>
<accession>A0A9D1J3U3</accession>
<dbReference type="Proteomes" id="UP000824232">
    <property type="component" value="Unassembled WGS sequence"/>
</dbReference>
<sequence>MIDLTSDKIRTDVIRSNFFNEDKLFFEKLNITRKSYTSPLGLHIYLRELSDGYYYAKEKDEDKICNEIVGRYLCNKIGLETTDLELLLDDDKLKIVTPNYRKQNLKYQCQKDDADKLFRHQYDIRRLSILPKAYQKEQFKLISIDMMMEQWDRSGKNMEEVVIDGKLHLTPVIDFENSFLYNKYFIYDNPYVSIPKDVENIDMFLNDFPEAYKYFLEIFDIEVEELTECIESNYPIKVDNEVKEEYNRTISKNQKILKAIR</sequence>
<evidence type="ECO:0000313" key="1">
    <source>
        <dbReference type="EMBL" id="HIR59783.1"/>
    </source>
</evidence>
<protein>
    <submittedName>
        <fullName evidence="1">Uncharacterized protein</fullName>
    </submittedName>
</protein>
<comment type="caution">
    <text evidence="1">The sequence shown here is derived from an EMBL/GenBank/DDBJ whole genome shotgun (WGS) entry which is preliminary data.</text>
</comment>
<gene>
    <name evidence="1" type="ORF">IAB38_07005</name>
</gene>
<reference evidence="1" key="2">
    <citation type="journal article" date="2021" name="PeerJ">
        <title>Extensive microbial diversity within the chicken gut microbiome revealed by metagenomics and culture.</title>
        <authorList>
            <person name="Gilroy R."/>
            <person name="Ravi A."/>
            <person name="Getino M."/>
            <person name="Pursley I."/>
            <person name="Horton D.L."/>
            <person name="Alikhan N.F."/>
            <person name="Baker D."/>
            <person name="Gharbi K."/>
            <person name="Hall N."/>
            <person name="Watson M."/>
            <person name="Adriaenssens E.M."/>
            <person name="Foster-Nyarko E."/>
            <person name="Jarju S."/>
            <person name="Secka A."/>
            <person name="Antonio M."/>
            <person name="Oren A."/>
            <person name="Chaudhuri R.R."/>
            <person name="La Ragione R."/>
            <person name="Hildebrand F."/>
            <person name="Pallen M.J."/>
        </authorList>
    </citation>
    <scope>NUCLEOTIDE SEQUENCE</scope>
    <source>
        <strain evidence="1">CHK184-20233</strain>
    </source>
</reference>
<name>A0A9D1J3U3_9FIRM</name>
<dbReference type="AlphaFoldDB" id="A0A9D1J3U3"/>
<organism evidence="1 2">
    <name type="scientific">Candidatus Onthousia excrementipullorum</name>
    <dbReference type="NCBI Taxonomy" id="2840884"/>
    <lineage>
        <taxon>Bacteria</taxon>
        <taxon>Bacillati</taxon>
        <taxon>Bacillota</taxon>
        <taxon>Bacilli</taxon>
        <taxon>Candidatus Onthousia</taxon>
    </lineage>
</organism>